<dbReference type="OMA" id="CDDEAFS"/>
<evidence type="ECO:0000256" key="6">
    <source>
        <dbReference type="ARBA" id="ARBA00022824"/>
    </source>
</evidence>
<sequence length="298" mass="32922">GLSLEPRKLTSVPGPCARGRALSKPLEPLPQPSSIHLYPTPQKAPITTSDTIYELGFEKPVKKQSKEQVPPPLAPEQHPKKQSVGKSTRKATAADAGLRQGKFRTLEDALKALDLAELQKELDKSQTVFPENPSVWVKDLAGYLNYKLQAPQSDPTLSQHAPDYPYCLVSKDLRSVIKALLAKASGVLELFFDHCIYTMLQELDKTPGESLHGYRICIQAMVWDKPRTATGNLGKYLDLLRSHQNRPMKCLSIMWALGQAGFADLAEGLKVWLGIMLPVLGIKSLSPYAIAYLDRLLG</sequence>
<evidence type="ECO:0000256" key="10">
    <source>
        <dbReference type="ARBA" id="ARBA00024938"/>
    </source>
</evidence>
<gene>
    <name evidence="12" type="primary">TMEM214</name>
</gene>
<dbReference type="GO" id="GO:0005789">
    <property type="term" value="C:endoplasmic reticulum membrane"/>
    <property type="evidence" value="ECO:0007669"/>
    <property type="project" value="UniProtKB-SubCell"/>
</dbReference>
<dbReference type="AlphaFoldDB" id="K7FRI3"/>
<comment type="subunit">
    <text evidence="3">Constitutively interacts with CASP4; required for the localization of procaspase 4 to the ER.</text>
</comment>
<dbReference type="EMBL" id="AGCU01020061">
    <property type="status" value="NOT_ANNOTATED_CDS"/>
    <property type="molecule type" value="Genomic_DNA"/>
</dbReference>
<evidence type="ECO:0000256" key="4">
    <source>
        <dbReference type="ARBA" id="ARBA00022692"/>
    </source>
</evidence>
<keyword evidence="5" id="KW-0053">Apoptosis</keyword>
<dbReference type="GO" id="GO:0005829">
    <property type="term" value="C:cytosol"/>
    <property type="evidence" value="ECO:0007669"/>
    <property type="project" value="Ensembl"/>
</dbReference>
<comment type="similarity">
    <text evidence="2">Belongs to the TMEM214 family.</text>
</comment>
<dbReference type="Pfam" id="PF10151">
    <property type="entry name" value="TMEM214"/>
    <property type="match status" value="1"/>
</dbReference>
<evidence type="ECO:0000256" key="11">
    <source>
        <dbReference type="SAM" id="MobiDB-lite"/>
    </source>
</evidence>
<dbReference type="GeneTree" id="ENSGT00390000002693"/>
<keyword evidence="9" id="KW-0325">Glycoprotein</keyword>
<keyword evidence="4" id="KW-0812">Transmembrane</keyword>
<reference evidence="13" key="2">
    <citation type="journal article" date="2013" name="Nat. Genet.">
        <title>The draft genomes of soft-shell turtle and green sea turtle yield insights into the development and evolution of the turtle-specific body plan.</title>
        <authorList>
            <person name="Wang Z."/>
            <person name="Pascual-Anaya J."/>
            <person name="Zadissa A."/>
            <person name="Li W."/>
            <person name="Niimura Y."/>
            <person name="Huang Z."/>
            <person name="Li C."/>
            <person name="White S."/>
            <person name="Xiong Z."/>
            <person name="Fang D."/>
            <person name="Wang B."/>
            <person name="Ming Y."/>
            <person name="Chen Y."/>
            <person name="Zheng Y."/>
            <person name="Kuraku S."/>
            <person name="Pignatelli M."/>
            <person name="Herrero J."/>
            <person name="Beal K."/>
            <person name="Nozawa M."/>
            <person name="Li Q."/>
            <person name="Wang J."/>
            <person name="Zhang H."/>
            <person name="Yu L."/>
            <person name="Shigenobu S."/>
            <person name="Wang J."/>
            <person name="Liu J."/>
            <person name="Flicek P."/>
            <person name="Searle S."/>
            <person name="Wang J."/>
            <person name="Kuratani S."/>
            <person name="Yin Y."/>
            <person name="Aken B."/>
            <person name="Zhang G."/>
            <person name="Irie N."/>
        </authorList>
    </citation>
    <scope>NUCLEOTIDE SEQUENCE [LARGE SCALE GENOMIC DNA]</scope>
    <source>
        <strain evidence="13">Daiwa-1</strain>
    </source>
</reference>
<dbReference type="PANTHER" id="PTHR13448:SF0">
    <property type="entry name" value="TRANSMEMBRANE PROTEIN 214"/>
    <property type="match status" value="1"/>
</dbReference>
<organism evidence="12 13">
    <name type="scientific">Pelodiscus sinensis</name>
    <name type="common">Chinese softshell turtle</name>
    <name type="synonym">Trionyx sinensis</name>
    <dbReference type="NCBI Taxonomy" id="13735"/>
    <lineage>
        <taxon>Eukaryota</taxon>
        <taxon>Metazoa</taxon>
        <taxon>Chordata</taxon>
        <taxon>Craniata</taxon>
        <taxon>Vertebrata</taxon>
        <taxon>Euteleostomi</taxon>
        <taxon>Archelosauria</taxon>
        <taxon>Testudinata</taxon>
        <taxon>Testudines</taxon>
        <taxon>Cryptodira</taxon>
        <taxon>Trionychia</taxon>
        <taxon>Trionychidae</taxon>
        <taxon>Pelodiscus</taxon>
    </lineage>
</organism>
<dbReference type="InterPro" id="IPR019308">
    <property type="entry name" value="TMEM214"/>
</dbReference>
<dbReference type="Ensembl" id="ENSPSIT00000010696.1">
    <property type="protein sequence ID" value="ENSPSIP00000010643.1"/>
    <property type="gene ID" value="ENSPSIG00000009655.1"/>
</dbReference>
<protein>
    <submittedName>
        <fullName evidence="12">Transmembrane protein 214</fullName>
    </submittedName>
</protein>
<accession>K7FRI3</accession>
<evidence type="ECO:0000256" key="8">
    <source>
        <dbReference type="ARBA" id="ARBA00023136"/>
    </source>
</evidence>
<evidence type="ECO:0000256" key="3">
    <source>
        <dbReference type="ARBA" id="ARBA00011720"/>
    </source>
</evidence>
<evidence type="ECO:0000256" key="1">
    <source>
        <dbReference type="ARBA" id="ARBA00004477"/>
    </source>
</evidence>
<comment type="function">
    <text evidence="10">Critical mediator, in cooperation with CASP4, of endoplasmic reticulum-stress induced apoptosis. Required or the activation of CASP4 following endoplasmic reticulum stress.</text>
</comment>
<dbReference type="HOGENOM" id="CLU_935513_0_0_1"/>
<evidence type="ECO:0000313" key="12">
    <source>
        <dbReference type="Ensembl" id="ENSPSIP00000010643.1"/>
    </source>
</evidence>
<dbReference type="GO" id="GO:0006915">
    <property type="term" value="P:apoptotic process"/>
    <property type="evidence" value="ECO:0007669"/>
    <property type="project" value="UniProtKB-KW"/>
</dbReference>
<evidence type="ECO:0000313" key="13">
    <source>
        <dbReference type="Proteomes" id="UP000007267"/>
    </source>
</evidence>
<feature type="region of interest" description="Disordered" evidence="11">
    <location>
        <begin position="1"/>
        <end position="44"/>
    </location>
</feature>
<dbReference type="Proteomes" id="UP000007267">
    <property type="component" value="Unassembled WGS sequence"/>
</dbReference>
<keyword evidence="7" id="KW-1133">Transmembrane helix</keyword>
<dbReference type="EMBL" id="AGCU01020063">
    <property type="status" value="NOT_ANNOTATED_CDS"/>
    <property type="molecule type" value="Genomic_DNA"/>
</dbReference>
<dbReference type="EMBL" id="AGCU01020062">
    <property type="status" value="NOT_ANNOTATED_CDS"/>
    <property type="molecule type" value="Genomic_DNA"/>
</dbReference>
<dbReference type="eggNOG" id="KOG4467">
    <property type="taxonomic scope" value="Eukaryota"/>
</dbReference>
<dbReference type="GO" id="GO:0005794">
    <property type="term" value="C:Golgi apparatus"/>
    <property type="evidence" value="ECO:0007669"/>
    <property type="project" value="Ensembl"/>
</dbReference>
<evidence type="ECO:0000256" key="9">
    <source>
        <dbReference type="ARBA" id="ARBA00023180"/>
    </source>
</evidence>
<keyword evidence="6" id="KW-0256">Endoplasmic reticulum</keyword>
<reference evidence="13" key="1">
    <citation type="submission" date="2011-10" db="EMBL/GenBank/DDBJ databases">
        <authorList>
            <consortium name="Soft-shell Turtle Genome Consortium"/>
        </authorList>
    </citation>
    <scope>NUCLEOTIDE SEQUENCE [LARGE SCALE GENOMIC DNA]</scope>
    <source>
        <strain evidence="13">Daiwa-1</strain>
    </source>
</reference>
<evidence type="ECO:0000256" key="5">
    <source>
        <dbReference type="ARBA" id="ARBA00022703"/>
    </source>
</evidence>
<keyword evidence="13" id="KW-1185">Reference proteome</keyword>
<reference evidence="12" key="3">
    <citation type="submission" date="2025-08" db="UniProtKB">
        <authorList>
            <consortium name="Ensembl"/>
        </authorList>
    </citation>
    <scope>IDENTIFICATION</scope>
</reference>
<dbReference type="STRING" id="13735.ENSPSIP00000010643"/>
<evidence type="ECO:0000256" key="7">
    <source>
        <dbReference type="ARBA" id="ARBA00022989"/>
    </source>
</evidence>
<evidence type="ECO:0000256" key="2">
    <source>
        <dbReference type="ARBA" id="ARBA00007984"/>
    </source>
</evidence>
<feature type="compositionally biased region" description="Basic residues" evidence="11">
    <location>
        <begin position="80"/>
        <end position="89"/>
    </location>
</feature>
<keyword evidence="8" id="KW-0472">Membrane</keyword>
<reference evidence="12" key="4">
    <citation type="submission" date="2025-09" db="UniProtKB">
        <authorList>
            <consortium name="Ensembl"/>
        </authorList>
    </citation>
    <scope>IDENTIFICATION</scope>
</reference>
<comment type="subcellular location">
    <subcellularLocation>
        <location evidence="1">Endoplasmic reticulum membrane</location>
        <topology evidence="1">Multi-pass membrane protein</topology>
    </subcellularLocation>
</comment>
<proteinExistence type="inferred from homology"/>
<feature type="region of interest" description="Disordered" evidence="11">
    <location>
        <begin position="59"/>
        <end position="96"/>
    </location>
</feature>
<dbReference type="PANTHER" id="PTHR13448">
    <property type="entry name" value="TRANSMEMBRANE PROTEIN 214"/>
    <property type="match status" value="1"/>
</dbReference>
<name>K7FRI3_PELSI</name>
<dbReference type="GO" id="GO:0005881">
    <property type="term" value="C:cytoplasmic microtubule"/>
    <property type="evidence" value="ECO:0007669"/>
    <property type="project" value="Ensembl"/>
</dbReference>